<keyword evidence="3" id="KW-1185">Reference proteome</keyword>
<evidence type="ECO:0000313" key="3">
    <source>
        <dbReference type="Proteomes" id="UP000780801"/>
    </source>
</evidence>
<reference evidence="2" key="1">
    <citation type="journal article" date="2020" name="Fungal Divers.">
        <title>Resolving the Mortierellaceae phylogeny through synthesis of multi-gene phylogenetics and phylogenomics.</title>
        <authorList>
            <person name="Vandepol N."/>
            <person name="Liber J."/>
            <person name="Desiro A."/>
            <person name="Na H."/>
            <person name="Kennedy M."/>
            <person name="Barry K."/>
            <person name="Grigoriev I.V."/>
            <person name="Miller A.N."/>
            <person name="O'Donnell K."/>
            <person name="Stajich J.E."/>
            <person name="Bonito G."/>
        </authorList>
    </citation>
    <scope>NUCLEOTIDE SEQUENCE</scope>
    <source>
        <strain evidence="2">KOD1015</strain>
    </source>
</reference>
<sequence length="165" mass="17263">MATALSPINEHLHPRTETTSGREVSKFFDRSGRQVSHSGQGVTRDQVKATKARAILEKRKGISLDLDLEADPDIDSRPRGGSGGTEAMSVVKASPMTNGATNVVLDGDTSTIDGEQNSHVYSGAARARAEGWKSKSVAGVSRTCRASMIVNVVGCLAAVVGTVAL</sequence>
<feature type="region of interest" description="Disordered" evidence="1">
    <location>
        <begin position="1"/>
        <end position="24"/>
    </location>
</feature>
<dbReference type="Proteomes" id="UP000780801">
    <property type="component" value="Unassembled WGS sequence"/>
</dbReference>
<comment type="caution">
    <text evidence="2">The sequence shown here is derived from an EMBL/GenBank/DDBJ whole genome shotgun (WGS) entry which is preliminary data.</text>
</comment>
<evidence type="ECO:0000256" key="1">
    <source>
        <dbReference type="SAM" id="MobiDB-lite"/>
    </source>
</evidence>
<accession>A0A9P6G2N4</accession>
<protein>
    <submittedName>
        <fullName evidence="2">Uncharacterized protein</fullName>
    </submittedName>
</protein>
<proteinExistence type="predicted"/>
<dbReference type="EMBL" id="JAABOA010000036">
    <property type="protein sequence ID" value="KAF9586398.1"/>
    <property type="molecule type" value="Genomic_DNA"/>
</dbReference>
<evidence type="ECO:0000313" key="2">
    <source>
        <dbReference type="EMBL" id="KAF9586398.1"/>
    </source>
</evidence>
<organism evidence="2 3">
    <name type="scientific">Lunasporangiospora selenospora</name>
    <dbReference type="NCBI Taxonomy" id="979761"/>
    <lineage>
        <taxon>Eukaryota</taxon>
        <taxon>Fungi</taxon>
        <taxon>Fungi incertae sedis</taxon>
        <taxon>Mucoromycota</taxon>
        <taxon>Mortierellomycotina</taxon>
        <taxon>Mortierellomycetes</taxon>
        <taxon>Mortierellales</taxon>
        <taxon>Mortierellaceae</taxon>
        <taxon>Lunasporangiospora</taxon>
    </lineage>
</organism>
<dbReference type="AlphaFoldDB" id="A0A9P6G2N4"/>
<name>A0A9P6G2N4_9FUNG</name>
<gene>
    <name evidence="2" type="ORF">BGW38_005675</name>
</gene>